<dbReference type="RefSeq" id="WP_005011569.1">
    <property type="nucleotide sequence ID" value="NZ_HG422173.1"/>
</dbReference>
<dbReference type="EMBL" id="CAQJ01000105">
    <property type="protein sequence ID" value="CCQ92073.1"/>
    <property type="molecule type" value="Genomic_DNA"/>
</dbReference>
<evidence type="ECO:0008006" key="3">
    <source>
        <dbReference type="Google" id="ProtNLM"/>
    </source>
</evidence>
<dbReference type="HOGENOM" id="CLU_149981_4_0_0"/>
<dbReference type="Proteomes" id="UP000011704">
    <property type="component" value="Unassembled WGS sequence"/>
</dbReference>
<keyword evidence="2" id="KW-1185">Reference proteome</keyword>
<proteinExistence type="predicted"/>
<dbReference type="Gene3D" id="3.30.70.1120">
    <property type="entry name" value="TT1725-like"/>
    <property type="match status" value="1"/>
</dbReference>
<dbReference type="STRING" id="1266370.NITGR_950031"/>
<name>M1Z3K2_NITG3</name>
<evidence type="ECO:0000313" key="2">
    <source>
        <dbReference type="Proteomes" id="UP000011704"/>
    </source>
</evidence>
<dbReference type="InterPro" id="IPR036746">
    <property type="entry name" value="TT1725-like_sf"/>
</dbReference>
<dbReference type="InterPro" id="IPR007546">
    <property type="entry name" value="DUF503"/>
</dbReference>
<reference evidence="1 2" key="1">
    <citation type="journal article" date="2013" name="Front. Microbiol.">
        <title>The genome of Nitrospina gracilis illuminates the metabolism and evolution of the major marine nitrite oxidizer.</title>
        <authorList>
            <person name="Luecker S."/>
            <person name="Nowka B."/>
            <person name="Rattei T."/>
            <person name="Spieck E."/>
            <person name="and Daims H."/>
        </authorList>
    </citation>
    <scope>NUCLEOTIDE SEQUENCE [LARGE SCALE GENOMIC DNA]</scope>
    <source>
        <strain evidence="1 2">3/211</strain>
    </source>
</reference>
<protein>
    <recommendedName>
        <fullName evidence="3">YlxP-like protein</fullName>
    </recommendedName>
</protein>
<dbReference type="InParanoid" id="M1Z3K2"/>
<gene>
    <name evidence="1" type="ORF">NITGR_950031</name>
</gene>
<dbReference type="Pfam" id="PF04456">
    <property type="entry name" value="DUF503"/>
    <property type="match status" value="1"/>
</dbReference>
<dbReference type="OrthoDB" id="9809023at2"/>
<accession>M1Z3K2</accession>
<comment type="caution">
    <text evidence="1">The sequence shown here is derived from an EMBL/GenBank/DDBJ whole genome shotgun (WGS) entry which is preliminary data.</text>
</comment>
<sequence length="98" mass="10852">MKVGCCAIKLFLHGNESLKGKRKIIRAIKDRVKNKFNISISEVGDQDVHQSIHLGIAAVSGDGPYVEGLMQQVVNFIDQMHLAEMTDYQIEVLNLGKG</sequence>
<dbReference type="PANTHER" id="PTHR36441">
    <property type="entry name" value="HYPOTHETICAL CYTOSOLIC PROTEIN"/>
    <property type="match status" value="1"/>
</dbReference>
<organism evidence="1 2">
    <name type="scientific">Nitrospina gracilis (strain 3/211)</name>
    <dbReference type="NCBI Taxonomy" id="1266370"/>
    <lineage>
        <taxon>Bacteria</taxon>
        <taxon>Pseudomonadati</taxon>
        <taxon>Nitrospinota/Tectimicrobiota group</taxon>
        <taxon>Nitrospinota</taxon>
        <taxon>Nitrospinia</taxon>
        <taxon>Nitrospinales</taxon>
        <taxon>Nitrospinaceae</taxon>
        <taxon>Nitrospina</taxon>
    </lineage>
</organism>
<dbReference type="AlphaFoldDB" id="M1Z3K2"/>
<evidence type="ECO:0000313" key="1">
    <source>
        <dbReference type="EMBL" id="CCQ92073.1"/>
    </source>
</evidence>
<dbReference type="SUPFAM" id="SSF103007">
    <property type="entry name" value="Hypothetical protein TT1725"/>
    <property type="match status" value="1"/>
</dbReference>
<dbReference type="PANTHER" id="PTHR36441:SF1">
    <property type="entry name" value="DUF503 DOMAIN-CONTAINING PROTEIN"/>
    <property type="match status" value="1"/>
</dbReference>